<dbReference type="GO" id="GO:0003700">
    <property type="term" value="F:DNA-binding transcription factor activity"/>
    <property type="evidence" value="ECO:0007669"/>
    <property type="project" value="TreeGrafter"/>
</dbReference>
<dbReference type="PANTHER" id="PTHR24567">
    <property type="entry name" value="CRP FAMILY TRANSCRIPTIONAL REGULATORY PROTEIN"/>
    <property type="match status" value="1"/>
</dbReference>
<dbReference type="InterPro" id="IPR050397">
    <property type="entry name" value="Env_Response_Regulators"/>
</dbReference>
<dbReference type="SUPFAM" id="SSF46785">
    <property type="entry name" value="Winged helix' DNA-binding domain"/>
    <property type="match status" value="1"/>
</dbReference>
<dbReference type="CDD" id="cd00038">
    <property type="entry name" value="CAP_ED"/>
    <property type="match status" value="1"/>
</dbReference>
<dbReference type="Proteomes" id="UP000468638">
    <property type="component" value="Unassembled WGS sequence"/>
</dbReference>
<dbReference type="InterPro" id="IPR036390">
    <property type="entry name" value="WH_DNA-bd_sf"/>
</dbReference>
<dbReference type="InterPro" id="IPR036388">
    <property type="entry name" value="WH-like_DNA-bd_sf"/>
</dbReference>
<sequence length="237" mass="27325">MEVFCMTVKKEFPTEAIQHSDVLSILTAKERKDIEAHAYFRHYKKGQLLFMEGDPRERFYMVVKGYVRLEKTNTSGTTRFDAFLKPSSFFPYEGLFYDEDYSYSAEAFTDVDLLYIPTYYFEGLLKRNKKLLMNLVRCLTNKIVMLEHRLLSMTNSSASKRIIQLLGYLAEDLGEERDGAIVIPCPITTVEAAKLTGTSRETVSHVFSSLKKEEKLVIQKNKNLILKDPTHFLSTIA</sequence>
<keyword evidence="2" id="KW-0238">DNA-binding</keyword>
<dbReference type="SUPFAM" id="SSF51206">
    <property type="entry name" value="cAMP-binding domain-like"/>
    <property type="match status" value="1"/>
</dbReference>
<dbReference type="AlphaFoldDB" id="A0A6I4ZZ19"/>
<keyword evidence="3" id="KW-0010">Activator</keyword>
<proteinExistence type="predicted"/>
<dbReference type="PROSITE" id="PS50042">
    <property type="entry name" value="CNMP_BINDING_3"/>
    <property type="match status" value="1"/>
</dbReference>
<reference evidence="7 8" key="1">
    <citation type="submission" date="2019-11" db="EMBL/GenBank/DDBJ databases">
        <title>Genome sequences of 17 halophilic strains isolated from different environments.</title>
        <authorList>
            <person name="Furrow R.E."/>
        </authorList>
    </citation>
    <scope>NUCLEOTIDE SEQUENCE [LARGE SCALE GENOMIC DNA]</scope>
    <source>
        <strain evidence="7 8">22514_16_FS</strain>
    </source>
</reference>
<evidence type="ECO:0000313" key="7">
    <source>
        <dbReference type="EMBL" id="MYL34484.1"/>
    </source>
</evidence>
<dbReference type="PANTHER" id="PTHR24567:SF74">
    <property type="entry name" value="HTH-TYPE TRANSCRIPTIONAL REGULATOR ARCR"/>
    <property type="match status" value="1"/>
</dbReference>
<keyword evidence="4" id="KW-0804">Transcription</keyword>
<dbReference type="SMART" id="SM00419">
    <property type="entry name" value="HTH_CRP"/>
    <property type="match status" value="1"/>
</dbReference>
<evidence type="ECO:0000256" key="1">
    <source>
        <dbReference type="ARBA" id="ARBA00023015"/>
    </source>
</evidence>
<gene>
    <name evidence="7" type="ORF">GLW05_12875</name>
</gene>
<dbReference type="SMART" id="SM00100">
    <property type="entry name" value="cNMP"/>
    <property type="match status" value="1"/>
</dbReference>
<dbReference type="Gene3D" id="2.60.120.10">
    <property type="entry name" value="Jelly Rolls"/>
    <property type="match status" value="1"/>
</dbReference>
<dbReference type="Pfam" id="PF00027">
    <property type="entry name" value="cNMP_binding"/>
    <property type="match status" value="1"/>
</dbReference>
<accession>A0A6I4ZZ19</accession>
<feature type="domain" description="HTH crp-type" evidence="6">
    <location>
        <begin position="156"/>
        <end position="230"/>
    </location>
</feature>
<dbReference type="InterPro" id="IPR000595">
    <property type="entry name" value="cNMP-bd_dom"/>
</dbReference>
<dbReference type="InterPro" id="IPR018490">
    <property type="entry name" value="cNMP-bd_dom_sf"/>
</dbReference>
<evidence type="ECO:0000256" key="2">
    <source>
        <dbReference type="ARBA" id="ARBA00023125"/>
    </source>
</evidence>
<evidence type="ECO:0000259" key="5">
    <source>
        <dbReference type="PROSITE" id="PS50042"/>
    </source>
</evidence>
<feature type="domain" description="Cyclic nucleotide-binding" evidence="5">
    <location>
        <begin position="22"/>
        <end position="142"/>
    </location>
</feature>
<evidence type="ECO:0000256" key="4">
    <source>
        <dbReference type="ARBA" id="ARBA00023163"/>
    </source>
</evidence>
<evidence type="ECO:0000313" key="8">
    <source>
        <dbReference type="Proteomes" id="UP000468638"/>
    </source>
</evidence>
<keyword evidence="1" id="KW-0805">Transcription regulation</keyword>
<organism evidence="7 8">
    <name type="scientific">Pontibacillus yanchengensis</name>
    <dbReference type="NCBI Taxonomy" id="462910"/>
    <lineage>
        <taxon>Bacteria</taxon>
        <taxon>Bacillati</taxon>
        <taxon>Bacillota</taxon>
        <taxon>Bacilli</taxon>
        <taxon>Bacillales</taxon>
        <taxon>Bacillaceae</taxon>
        <taxon>Pontibacillus</taxon>
    </lineage>
</organism>
<evidence type="ECO:0000256" key="3">
    <source>
        <dbReference type="ARBA" id="ARBA00023159"/>
    </source>
</evidence>
<dbReference type="Pfam" id="PF13545">
    <property type="entry name" value="HTH_Crp_2"/>
    <property type="match status" value="1"/>
</dbReference>
<dbReference type="GO" id="GO:0003677">
    <property type="term" value="F:DNA binding"/>
    <property type="evidence" value="ECO:0007669"/>
    <property type="project" value="UniProtKB-KW"/>
</dbReference>
<dbReference type="PROSITE" id="PS51063">
    <property type="entry name" value="HTH_CRP_2"/>
    <property type="match status" value="1"/>
</dbReference>
<comment type="caution">
    <text evidence="7">The sequence shown here is derived from an EMBL/GenBank/DDBJ whole genome shotgun (WGS) entry which is preliminary data.</text>
</comment>
<dbReference type="GO" id="GO:0005829">
    <property type="term" value="C:cytosol"/>
    <property type="evidence" value="ECO:0007669"/>
    <property type="project" value="TreeGrafter"/>
</dbReference>
<dbReference type="InterPro" id="IPR014710">
    <property type="entry name" value="RmlC-like_jellyroll"/>
</dbReference>
<name>A0A6I4ZZ19_9BACI</name>
<dbReference type="InterPro" id="IPR012318">
    <property type="entry name" value="HTH_CRP"/>
</dbReference>
<dbReference type="Gene3D" id="1.10.10.10">
    <property type="entry name" value="Winged helix-like DNA-binding domain superfamily/Winged helix DNA-binding domain"/>
    <property type="match status" value="1"/>
</dbReference>
<protein>
    <submittedName>
        <fullName evidence="7">Cyclic nucleotide-binding domain-containing protein</fullName>
    </submittedName>
</protein>
<dbReference type="EMBL" id="WMEQ01000009">
    <property type="protein sequence ID" value="MYL34484.1"/>
    <property type="molecule type" value="Genomic_DNA"/>
</dbReference>
<evidence type="ECO:0000259" key="6">
    <source>
        <dbReference type="PROSITE" id="PS51063"/>
    </source>
</evidence>